<evidence type="ECO:0000313" key="3">
    <source>
        <dbReference type="EMBL" id="SMY10665.1"/>
    </source>
</evidence>
<evidence type="ECO:0000256" key="1">
    <source>
        <dbReference type="SAM" id="MobiDB-lite"/>
    </source>
</evidence>
<feature type="region of interest" description="Disordered" evidence="1">
    <location>
        <begin position="459"/>
        <end position="478"/>
    </location>
</feature>
<dbReference type="GO" id="GO:0016740">
    <property type="term" value="F:transferase activity"/>
    <property type="evidence" value="ECO:0007669"/>
    <property type="project" value="UniProtKB-KW"/>
</dbReference>
<dbReference type="EMBL" id="FXZM01000001">
    <property type="protein sequence ID" value="SMY10665.1"/>
    <property type="molecule type" value="Genomic_DNA"/>
</dbReference>
<dbReference type="Pfam" id="PF01636">
    <property type="entry name" value="APH"/>
    <property type="match status" value="1"/>
</dbReference>
<feature type="region of interest" description="Disordered" evidence="1">
    <location>
        <begin position="1"/>
        <end position="37"/>
    </location>
</feature>
<organism evidence="3 4">
    <name type="scientific">Brevibacterium jeotgali</name>
    <dbReference type="NCBI Taxonomy" id="1262550"/>
    <lineage>
        <taxon>Bacteria</taxon>
        <taxon>Bacillati</taxon>
        <taxon>Actinomycetota</taxon>
        <taxon>Actinomycetes</taxon>
        <taxon>Micrococcales</taxon>
        <taxon>Brevibacteriaceae</taxon>
        <taxon>Brevibacterium</taxon>
    </lineage>
</organism>
<dbReference type="Gene3D" id="3.90.1200.10">
    <property type="match status" value="2"/>
</dbReference>
<dbReference type="Proteomes" id="UP000234462">
    <property type="component" value="Unassembled WGS sequence"/>
</dbReference>
<gene>
    <name evidence="3" type="ORF">BJEO58_00236</name>
</gene>
<dbReference type="AlphaFoldDB" id="A0A2H1L1R2"/>
<accession>A0A2H1L1R2</accession>
<dbReference type="InterPro" id="IPR011009">
    <property type="entry name" value="Kinase-like_dom_sf"/>
</dbReference>
<keyword evidence="4" id="KW-1185">Reference proteome</keyword>
<reference evidence="4" key="1">
    <citation type="submission" date="2017-03" db="EMBL/GenBank/DDBJ databases">
        <authorList>
            <person name="Monnet C."/>
        </authorList>
    </citation>
    <scope>NUCLEOTIDE SEQUENCE [LARGE SCALE GENOMIC DNA]</scope>
    <source>
        <strain evidence="4">SJ5-8</strain>
    </source>
</reference>
<dbReference type="InterPro" id="IPR002575">
    <property type="entry name" value="Aminoglycoside_PTrfase"/>
</dbReference>
<dbReference type="SUPFAM" id="SSF56112">
    <property type="entry name" value="Protein kinase-like (PK-like)"/>
    <property type="match status" value="2"/>
</dbReference>
<evidence type="ECO:0000259" key="2">
    <source>
        <dbReference type="Pfam" id="PF01636"/>
    </source>
</evidence>
<feature type="domain" description="Aminoglycoside phosphotransferase" evidence="2">
    <location>
        <begin position="190"/>
        <end position="406"/>
    </location>
</feature>
<sequence length="842" mass="89720">MRAVHGDQRIDEPHALADPHGIGASPTTGPSRATGGRPMTALLEWVRDAAVGGEAGRELAQILGTDVRLEHLRYKPGYSLVARTVPDAQEPPRWLVLFGPESRDKISNLRRAAKRSGIRLVDAPVPRHPDCTLLSGPIGADLRLRRRLRAVRRLVHRDGSPRGRVLAYNPWKRLVQIAESPRVDGAVVADGEVVVKVSAAEDDAADDAVVRVLRNLAAQGVPVLEPCAAPAPGVQIFPVMPGGDLARALGATAAEARASASAGASGAASADGDRLLTETAEALAALHTADRRRVDRALESTGPLCEIDPAARVAGARDAIIAFAPALVAAFDAVAHSVLRSFEDAPPVVLHGDFSTDQVLLGDRVLLNDFDRVSAGAPGFDLGSFAAVELLADRAATIDPFLDAYASAGGRTPIDVPVWTALHVLLRCSEPVRDLVPDPVDEVERRIWLADALVGSTDSVGAGSRSAVDTTTRRASRPLLSHSVETADGNVAVGRAWPSADGTQLFEGRDEAGRLRAGIFDEDGDIRLLPPATDERLPGLRPGGELLVHRAGRRAVVRQAVDDAPGGVVYVKHLRPKKVARVAEAAETAGRLARGAGFWAPEVLTTDQHSLTLSSAAGTPVADLAARADLTAWQEMWESWVENWPGLVRSTGGVADVHDADAEAEVVATWAGHLTDYDPLGWCDSPAGRAMRRQYVAAADDVAFALRKRAGGLGISHRDLHDGQMLFDRGTGALSLLDFDTLAYAEPELDLGNLIAHMRLRHHQGLMSQQARDIALAAVDRAAEHLEADEARLEAYTRASALRLVGVYAFRPRWRPIAQSWCAEVCGERGQVSAGRGPRSRP</sequence>
<keyword evidence="3" id="KW-0808">Transferase</keyword>
<name>A0A2H1L1R2_9MICO</name>
<protein>
    <submittedName>
        <fullName evidence="3">Phosphotransferase enzyme family protein</fullName>
    </submittedName>
</protein>
<evidence type="ECO:0000313" key="4">
    <source>
        <dbReference type="Proteomes" id="UP000234462"/>
    </source>
</evidence>
<feature type="compositionally biased region" description="Basic and acidic residues" evidence="1">
    <location>
        <begin position="1"/>
        <end position="17"/>
    </location>
</feature>
<proteinExistence type="predicted"/>